<organism evidence="1 2">
    <name type="scientific">Hymenobacter glacieicola</name>
    <dbReference type="NCBI Taxonomy" id="1562124"/>
    <lineage>
        <taxon>Bacteria</taxon>
        <taxon>Pseudomonadati</taxon>
        <taxon>Bacteroidota</taxon>
        <taxon>Cytophagia</taxon>
        <taxon>Cytophagales</taxon>
        <taxon>Hymenobacteraceae</taxon>
        <taxon>Hymenobacter</taxon>
    </lineage>
</organism>
<evidence type="ECO:0000313" key="2">
    <source>
        <dbReference type="Proteomes" id="UP000601361"/>
    </source>
</evidence>
<proteinExistence type="predicted"/>
<protein>
    <recommendedName>
        <fullName evidence="3">Glycosyl transferase family 28 C-terminal domain-containing protein</fullName>
    </recommendedName>
</protein>
<keyword evidence="2" id="KW-1185">Reference proteome</keyword>
<comment type="caution">
    <text evidence="1">The sequence shown here is derived from an EMBL/GenBank/DDBJ whole genome shotgun (WGS) entry which is preliminary data.</text>
</comment>
<gene>
    <name evidence="1" type="ORF">GCM10011378_17950</name>
</gene>
<dbReference type="Gene3D" id="3.40.50.2000">
    <property type="entry name" value="Glycogen Phosphorylase B"/>
    <property type="match status" value="1"/>
</dbReference>
<evidence type="ECO:0000313" key="1">
    <source>
        <dbReference type="EMBL" id="GGG42029.1"/>
    </source>
</evidence>
<dbReference type="Proteomes" id="UP000601361">
    <property type="component" value="Unassembled WGS sequence"/>
</dbReference>
<accession>A0ABQ1WQP0</accession>
<name>A0ABQ1WQP0_9BACT</name>
<sequence length="136" mass="14966">MGSASVTAPEIAYLKAAYPQTRVEELRGLSAAAMVEALSLYDAVICPASTILIESLALGKPAVTGYFVSNQHHLADYVHAHQQAYSVGNFMQYTGLELNQALGQGVQWLMHTPRQPYVTQFAPEQLRHEFQLLQSC</sequence>
<reference evidence="2" key="1">
    <citation type="journal article" date="2019" name="Int. J. Syst. Evol. Microbiol.">
        <title>The Global Catalogue of Microorganisms (GCM) 10K type strain sequencing project: providing services to taxonomists for standard genome sequencing and annotation.</title>
        <authorList>
            <consortium name="The Broad Institute Genomics Platform"/>
            <consortium name="The Broad Institute Genome Sequencing Center for Infectious Disease"/>
            <person name="Wu L."/>
            <person name="Ma J."/>
        </authorList>
    </citation>
    <scope>NUCLEOTIDE SEQUENCE [LARGE SCALE GENOMIC DNA]</scope>
    <source>
        <strain evidence="2">CGMCC 1.12990</strain>
    </source>
</reference>
<evidence type="ECO:0008006" key="3">
    <source>
        <dbReference type="Google" id="ProtNLM"/>
    </source>
</evidence>
<dbReference type="EMBL" id="BMGS01000004">
    <property type="protein sequence ID" value="GGG42029.1"/>
    <property type="molecule type" value="Genomic_DNA"/>
</dbReference>
<dbReference type="SUPFAM" id="SSF53756">
    <property type="entry name" value="UDP-Glycosyltransferase/glycogen phosphorylase"/>
    <property type="match status" value="1"/>
</dbReference>